<dbReference type="Gene3D" id="1.10.287.1490">
    <property type="match status" value="1"/>
</dbReference>
<dbReference type="GO" id="GO:0032982">
    <property type="term" value="C:myosin filament"/>
    <property type="evidence" value="ECO:0007669"/>
    <property type="project" value="TreeGrafter"/>
</dbReference>
<feature type="coiled-coil region" evidence="1">
    <location>
        <begin position="429"/>
        <end position="842"/>
    </location>
</feature>
<dbReference type="GO" id="GO:0016460">
    <property type="term" value="C:myosin II complex"/>
    <property type="evidence" value="ECO:0007669"/>
    <property type="project" value="TreeGrafter"/>
</dbReference>
<sequence length="1463" mass="162861">MSGFDLRSSQSSYGDPRHFSGASFGAPQPPPTKLNTAHPRSSALLNGNDPVTMYLLAETAMGDSAHYEVLSLEEVEGLKKEFKFLSGRLEAAKRKLALETKLRDAAMSLSRLYNSKSSRSSEEYDVGGSPKSNRSRRSMFGRNGASSTLDKTDGELAVSTRKCEELSQEVWNLESRVQLIQKRLLEHTAGVLQMTHKGIKKYPKNNVPNTPESLSSHNPRGSIDDFDDRSLYKTSDHLNELNGHGPQGPSPLAHSNQPAVGRDMIQNTEKKLEMLSGQMRDMILQSNPDNDFAPIPQLSAEGSMPNPTATIEAYIAYIENGLGALTTHSNSTPGTRSMNHGSDQQLVGVNTRLYQIVNESGLPRSRTLPPPPDISNGNLEEHLSYLNEGIDGLHERLGGLLEQKGILTTQIQQQRELNSKSDAERDAHIADLVEQLASVRKELDLAEREGQQSKDMLDHTMEQLEAARRELSDHQQRAIPEDNSEALASEKEARTRAEAEVSRLQTVVKELQHEKDALAEAQEARLRAETEITQLQAVVHEHQREKDMHNETQEAHRHAESEIVRLKNVVQELQLEKDAYAEAHEARLRAEAEVARLQAAIQEHQREKDAHAETHEARLHAEAEIARLQSVIQEHQSEKDVHAETHEARLQAEAEITRLQAIMQKLQQENEAQADAHEARVRAETEVARLEVQLEQIRSESNGHTEQLSAVRSEADGEIARLQAVIDQLRGEVDAKAEEVTESRERSEKQISTLEESIQQIRTETDARLKEATDSRTQAEDEITRLQTLIEQIRSDVESQLSEATKARTDAEENAVRLQAELTELEGEVVRVRTELTMAQAELDGAYGSRSQRAAAVDPALQKELEVLTTRNIELAQELATFKAGKPANSDTQRRVQTLEKELRETIDDYEVMTKASIEFEKEREKFESLIDALRDRCEQLETQLNEERITWMGMHSASMGRDGTTYETTSTMVLKNEFKKMMRDTRTENMKILKVKSSGSSPSDASSIYNAARVSSGLEDLVPRSSGTLNSRMAANMAMFVAPTSEYTAGRSSKPNTSESHILPKNDVQRVDMPIPEESPEVDRLGQQRHRKTASVNDADAKVRASRWLGSVVSPASPILPTYPPPVRMPTPPGLPSFGTEEAVRSSARFPVHSAPSNGQSQHRDRYSNAADSNRVESYGESFRRFFGISSTSSTRPNRRGCTAVRAVDSAVVQGRFPQRHSAHGVGANGRLNEHPFHRRNLSMAQCGHIDEGDGSAIQTRPLGTEHCFHIKRQNSIHRDHIPSSCPQYLPSRISRRQSCSVTTQSATTSASPADRRPLEPGARRTPVVDMPALLASEPPGCSLTQTRSTAEPSVHEGCIMLESQHGRWLQASKIVNSFLCCCLEARNEQDTIVYVNTASNDTYATARSQVSDDSAAHLGAREGIVQEFGRYCSDMWTSFQAFISSRNYGSSTWLEQTQEPL</sequence>
<feature type="region of interest" description="Disordered" evidence="2">
    <location>
        <begin position="1080"/>
        <end position="1099"/>
    </location>
</feature>
<dbReference type="Pfam" id="PF15456">
    <property type="entry name" value="Uds1"/>
    <property type="match status" value="1"/>
</dbReference>
<feature type="domain" description="DUF7801" evidence="4">
    <location>
        <begin position="807"/>
        <end position="954"/>
    </location>
</feature>
<evidence type="ECO:0000259" key="4">
    <source>
        <dbReference type="Pfam" id="PF25078"/>
    </source>
</evidence>
<organism evidence="5 6">
    <name type="scientific">Aspergillus oryzae</name>
    <name type="common">Yellow koji mold</name>
    <dbReference type="NCBI Taxonomy" id="5062"/>
    <lineage>
        <taxon>Eukaryota</taxon>
        <taxon>Fungi</taxon>
        <taxon>Dikarya</taxon>
        <taxon>Ascomycota</taxon>
        <taxon>Pezizomycotina</taxon>
        <taxon>Eurotiomycetes</taxon>
        <taxon>Eurotiomycetidae</taxon>
        <taxon>Eurotiales</taxon>
        <taxon>Aspergillaceae</taxon>
        <taxon>Aspergillus</taxon>
        <taxon>Aspergillus subgen. Circumdati</taxon>
    </lineage>
</organism>
<feature type="compositionally biased region" description="Polar residues" evidence="2">
    <location>
        <begin position="33"/>
        <end position="45"/>
    </location>
</feature>
<evidence type="ECO:0000259" key="3">
    <source>
        <dbReference type="Pfam" id="PF15456"/>
    </source>
</evidence>
<reference evidence="5" key="1">
    <citation type="submission" date="2023-04" db="EMBL/GenBank/DDBJ databases">
        <title>Aspergillus oryzae NBRC 4228.</title>
        <authorList>
            <person name="Ichikawa N."/>
            <person name="Sato H."/>
            <person name="Tonouchi N."/>
        </authorList>
    </citation>
    <scope>NUCLEOTIDE SEQUENCE</scope>
    <source>
        <strain evidence="5">NBRC 4228</strain>
    </source>
</reference>
<feature type="region of interest" description="Disordered" evidence="2">
    <location>
        <begin position="1137"/>
        <end position="1174"/>
    </location>
</feature>
<proteinExistence type="predicted"/>
<gene>
    <name evidence="5" type="ORF">Aory04_000141800</name>
</gene>
<accession>A0AAN4YD82</accession>
<evidence type="ECO:0000313" key="5">
    <source>
        <dbReference type="EMBL" id="GMG24109.1"/>
    </source>
</evidence>
<dbReference type="PANTHER" id="PTHR45615">
    <property type="entry name" value="MYOSIN HEAVY CHAIN, NON-MUSCLE"/>
    <property type="match status" value="1"/>
</dbReference>
<feature type="compositionally biased region" description="Polar residues" evidence="2">
    <location>
        <begin position="206"/>
        <end position="219"/>
    </location>
</feature>
<dbReference type="Proteomes" id="UP001165205">
    <property type="component" value="Unassembled WGS sequence"/>
</dbReference>
<comment type="caution">
    <text evidence="5">The sequence shown here is derived from an EMBL/GenBank/DDBJ whole genome shotgun (WGS) entry which is preliminary data.</text>
</comment>
<name>A0AAN4YD82_ASPOZ</name>
<dbReference type="Pfam" id="PF25078">
    <property type="entry name" value="DUF7801"/>
    <property type="match status" value="1"/>
</dbReference>
<protein>
    <submittedName>
        <fullName evidence="5">Unnamed protein product</fullName>
    </submittedName>
</protein>
<feature type="domain" description="Up-regulated during septation protein 1" evidence="3">
    <location>
        <begin position="53"/>
        <end position="195"/>
    </location>
</feature>
<feature type="compositionally biased region" description="Low complexity" evidence="2">
    <location>
        <begin position="1301"/>
        <end position="1313"/>
    </location>
</feature>
<dbReference type="GO" id="GO:0005737">
    <property type="term" value="C:cytoplasm"/>
    <property type="evidence" value="ECO:0007669"/>
    <property type="project" value="TreeGrafter"/>
</dbReference>
<feature type="region of interest" description="Disordered" evidence="2">
    <location>
        <begin position="201"/>
        <end position="257"/>
    </location>
</feature>
<evidence type="ECO:0000256" key="1">
    <source>
        <dbReference type="SAM" id="Coils"/>
    </source>
</evidence>
<feature type="region of interest" description="Disordered" evidence="2">
    <location>
        <begin position="1"/>
        <end position="45"/>
    </location>
</feature>
<evidence type="ECO:0000256" key="2">
    <source>
        <dbReference type="SAM" id="MobiDB-lite"/>
    </source>
</evidence>
<feature type="coiled-coil region" evidence="1">
    <location>
        <begin position="889"/>
        <end position="951"/>
    </location>
</feature>
<dbReference type="InterPro" id="IPR056703">
    <property type="entry name" value="DUF7801"/>
</dbReference>
<dbReference type="GO" id="GO:0000146">
    <property type="term" value="F:microfilament motor activity"/>
    <property type="evidence" value="ECO:0007669"/>
    <property type="project" value="TreeGrafter"/>
</dbReference>
<feature type="compositionally biased region" description="Basic and acidic residues" evidence="2">
    <location>
        <begin position="1315"/>
        <end position="1324"/>
    </location>
</feature>
<feature type="region of interest" description="Disordered" evidence="2">
    <location>
        <begin position="112"/>
        <end position="156"/>
    </location>
</feature>
<evidence type="ECO:0000313" key="6">
    <source>
        <dbReference type="Proteomes" id="UP001165205"/>
    </source>
</evidence>
<dbReference type="EMBL" id="BSYA01000009">
    <property type="protein sequence ID" value="GMG24109.1"/>
    <property type="molecule type" value="Genomic_DNA"/>
</dbReference>
<dbReference type="PANTHER" id="PTHR45615:SF40">
    <property type="entry name" value="MYOSIN HEAVY CHAIN, NON-MUSCLE"/>
    <property type="match status" value="1"/>
</dbReference>
<dbReference type="InterPro" id="IPR029191">
    <property type="entry name" value="Uds1"/>
</dbReference>
<feature type="compositionally biased region" description="Basic and acidic residues" evidence="2">
    <location>
        <begin position="228"/>
        <end position="239"/>
    </location>
</feature>
<dbReference type="GO" id="GO:0051015">
    <property type="term" value="F:actin filament binding"/>
    <property type="evidence" value="ECO:0007669"/>
    <property type="project" value="TreeGrafter"/>
</dbReference>
<keyword evidence="1" id="KW-0175">Coiled coil</keyword>
<feature type="region of interest" description="Disordered" evidence="2">
    <location>
        <begin position="1301"/>
        <end position="1325"/>
    </location>
</feature>